<protein>
    <submittedName>
        <fullName evidence="2">Uncharacterized protein</fullName>
    </submittedName>
</protein>
<proteinExistence type="predicted"/>
<dbReference type="RefSeq" id="WP_146595159.1">
    <property type="nucleotide sequence ID" value="NZ_SJPT01000004.1"/>
</dbReference>
<keyword evidence="1" id="KW-0175">Coiled coil</keyword>
<dbReference type="EMBL" id="SJPT01000004">
    <property type="protein sequence ID" value="TWU23455.1"/>
    <property type="molecule type" value="Genomic_DNA"/>
</dbReference>
<dbReference type="Gene3D" id="1.10.287.1490">
    <property type="match status" value="1"/>
</dbReference>
<accession>A0A5C6CHF1</accession>
<dbReference type="AlphaFoldDB" id="A0A5C6CHF1"/>
<evidence type="ECO:0000256" key="1">
    <source>
        <dbReference type="SAM" id="Coils"/>
    </source>
</evidence>
<keyword evidence="3" id="KW-1185">Reference proteome</keyword>
<dbReference type="Proteomes" id="UP000316304">
    <property type="component" value="Unassembled WGS sequence"/>
</dbReference>
<name>A0A5C6CHF1_9BACT</name>
<organism evidence="2 3">
    <name type="scientific">Novipirellula galeiformis</name>
    <dbReference type="NCBI Taxonomy" id="2528004"/>
    <lineage>
        <taxon>Bacteria</taxon>
        <taxon>Pseudomonadati</taxon>
        <taxon>Planctomycetota</taxon>
        <taxon>Planctomycetia</taxon>
        <taxon>Pirellulales</taxon>
        <taxon>Pirellulaceae</taxon>
        <taxon>Novipirellula</taxon>
    </lineage>
</organism>
<sequence>MGKLRSSIIAANQELGKLQKAISDLPGEIEKKISNVWSLTQTGSEGFDTLYIYVSQKIKKEGKSWSDVEKETLRSIADKDIATFVVGINGFQKDALKRRKEFEAIPKELANLQKTLTKSEASLNDIQAKLKKKKAKLFKSKDYKAKLQAYEKCLDSLDDRVSDIQKSIKATTMLAKEIPGESQISKVLDASLDLTLADLKNKATMLTVKLEKKYSEMEKQGVTIAKKFRQAGNFSGELKMMKKMVDDADAMEEFDS</sequence>
<comment type="caution">
    <text evidence="2">The sequence shown here is derived from an EMBL/GenBank/DDBJ whole genome shotgun (WGS) entry which is preliminary data.</text>
</comment>
<evidence type="ECO:0000313" key="2">
    <source>
        <dbReference type="EMBL" id="TWU23455.1"/>
    </source>
</evidence>
<evidence type="ECO:0000313" key="3">
    <source>
        <dbReference type="Proteomes" id="UP000316304"/>
    </source>
</evidence>
<reference evidence="2 3" key="1">
    <citation type="submission" date="2019-02" db="EMBL/GenBank/DDBJ databases">
        <title>Deep-cultivation of Planctomycetes and their phenomic and genomic characterization uncovers novel biology.</title>
        <authorList>
            <person name="Wiegand S."/>
            <person name="Jogler M."/>
            <person name="Boedeker C."/>
            <person name="Pinto D."/>
            <person name="Vollmers J."/>
            <person name="Rivas-Marin E."/>
            <person name="Kohn T."/>
            <person name="Peeters S.H."/>
            <person name="Heuer A."/>
            <person name="Rast P."/>
            <person name="Oberbeckmann S."/>
            <person name="Bunk B."/>
            <person name="Jeske O."/>
            <person name="Meyerdierks A."/>
            <person name="Storesund J.E."/>
            <person name="Kallscheuer N."/>
            <person name="Luecker S."/>
            <person name="Lage O.M."/>
            <person name="Pohl T."/>
            <person name="Merkel B.J."/>
            <person name="Hornburger P."/>
            <person name="Mueller R.-W."/>
            <person name="Bruemmer F."/>
            <person name="Labrenz M."/>
            <person name="Spormann A.M."/>
            <person name="Op Den Camp H."/>
            <person name="Overmann J."/>
            <person name="Amann R."/>
            <person name="Jetten M.S.M."/>
            <person name="Mascher T."/>
            <person name="Medema M.H."/>
            <person name="Devos D.P."/>
            <person name="Kaster A.-K."/>
            <person name="Ovreas L."/>
            <person name="Rohde M."/>
            <person name="Galperin M.Y."/>
            <person name="Jogler C."/>
        </authorList>
    </citation>
    <scope>NUCLEOTIDE SEQUENCE [LARGE SCALE GENOMIC DNA]</scope>
    <source>
        <strain evidence="2 3">Pla52o</strain>
    </source>
</reference>
<gene>
    <name evidence="2" type="ORF">Pla52o_29910</name>
</gene>
<feature type="coiled-coil region" evidence="1">
    <location>
        <begin position="109"/>
        <end position="160"/>
    </location>
</feature>